<dbReference type="Gene3D" id="3.20.20.80">
    <property type="entry name" value="Glycosidases"/>
    <property type="match status" value="1"/>
</dbReference>
<keyword evidence="2" id="KW-1185">Reference proteome</keyword>
<dbReference type="Proteomes" id="UP000219494">
    <property type="component" value="Unassembled WGS sequence"/>
</dbReference>
<evidence type="ECO:0000313" key="1">
    <source>
        <dbReference type="EMBL" id="SOB87295.1"/>
    </source>
</evidence>
<accession>A0A285QZG2</accession>
<sequence length="478" mass="54552">MARISGAGQESAMEPRALPWITVAPDAPYFVTEDGEPWTPIGQNDAITWPELAPLFHRRDVAAVERHLRWLADHGVTCLRLMLEYAQVRHRYFDRPAGRPVPAMVQLWDDLFDLCGRVGLRILLTPVDTFWTWFHWRHHPWNSANGGPLAHPSRLLLCPATRTLSKDRLSFAARRWGGSGALFAWDLWNEIHYGQAEDSADCFPEFIADLSQHVRTLELELYGRAHPQTVSLFGPELVQRPDMPMRDPIYRHPDLDFASIHIYATGTIDAPRDTVTPALAMRRIVRESLAEIRDDRPFLDTEHGPIHSFKDHRRTLPEPFDDEYFRHLSWAHLASGGVGGGMRWPNRHPHVLTAGMRQAQRAMTGFLPLIDWPRFRRRTIDARARGFHGFACADDRQALVWLLRRGRRLSDGRVDQAIVTDRTDVSLPMPTGRYRITPWDTITGRAAPASDAEATNGALRFRTTEIAGDRAFAIHRLP</sequence>
<gene>
    <name evidence="1" type="ORF">SAMN06297144_2423</name>
</gene>
<proteinExistence type="predicted"/>
<reference evidence="1 2" key="1">
    <citation type="submission" date="2017-07" db="EMBL/GenBank/DDBJ databases">
        <authorList>
            <person name="Sun Z.S."/>
            <person name="Albrecht U."/>
            <person name="Echele G."/>
            <person name="Lee C.C."/>
        </authorList>
    </citation>
    <scope>NUCLEOTIDE SEQUENCE [LARGE SCALE GENOMIC DNA]</scope>
    <source>
        <strain evidence="1 2">CGMCC 1.12672</strain>
    </source>
</reference>
<evidence type="ECO:0000313" key="2">
    <source>
        <dbReference type="Proteomes" id="UP000219494"/>
    </source>
</evidence>
<name>A0A285QZG2_9SPHN</name>
<protein>
    <submittedName>
        <fullName evidence="1">Mannan endo-1,4-beta-mannosidase</fullName>
    </submittedName>
</protein>
<organism evidence="1 2">
    <name type="scientific">Sphingomonas guangdongensis</name>
    <dbReference type="NCBI Taxonomy" id="1141890"/>
    <lineage>
        <taxon>Bacteria</taxon>
        <taxon>Pseudomonadati</taxon>
        <taxon>Pseudomonadota</taxon>
        <taxon>Alphaproteobacteria</taxon>
        <taxon>Sphingomonadales</taxon>
        <taxon>Sphingomonadaceae</taxon>
        <taxon>Sphingomonas</taxon>
    </lineage>
</organism>
<dbReference type="EMBL" id="OBMI01000002">
    <property type="protein sequence ID" value="SOB87295.1"/>
    <property type="molecule type" value="Genomic_DNA"/>
</dbReference>
<dbReference type="SUPFAM" id="SSF51445">
    <property type="entry name" value="(Trans)glycosidases"/>
    <property type="match status" value="1"/>
</dbReference>
<dbReference type="AlphaFoldDB" id="A0A285QZG2"/>
<dbReference type="InterPro" id="IPR017853">
    <property type="entry name" value="GH"/>
</dbReference>